<evidence type="ECO:0000313" key="1">
    <source>
        <dbReference type="EMBL" id="RGY09279.1"/>
    </source>
</evidence>
<dbReference type="AlphaFoldDB" id="A0A413IFN6"/>
<name>A0A413IFN6_9BACT</name>
<accession>A0A413IFN6</accession>
<dbReference type="RefSeq" id="WP_013612762.1">
    <property type="nucleotide sequence ID" value="NZ_JABWDG010000016.1"/>
</dbReference>
<sequence>MENEKLITGDELRTMNLPLKAGKDHLSGSMCITKDELISHYVVDETLLENMPGNKLVTHGQVRRRYNPDDFITGNILASLGLKLRNGKQPTSGSDFVTKKVIEETYHVKKSLLKDFKDNDFIPCRYVQAPGKDVE</sequence>
<dbReference type="EMBL" id="QSCO01000003">
    <property type="protein sequence ID" value="RGY09279.1"/>
    <property type="molecule type" value="Genomic_DNA"/>
</dbReference>
<evidence type="ECO:0000313" key="2">
    <source>
        <dbReference type="Proteomes" id="UP000284434"/>
    </source>
</evidence>
<organism evidence="1 2">
    <name type="scientific">Odoribacter splanchnicus</name>
    <dbReference type="NCBI Taxonomy" id="28118"/>
    <lineage>
        <taxon>Bacteria</taxon>
        <taxon>Pseudomonadati</taxon>
        <taxon>Bacteroidota</taxon>
        <taxon>Bacteroidia</taxon>
        <taxon>Bacteroidales</taxon>
        <taxon>Odoribacteraceae</taxon>
        <taxon>Odoribacter</taxon>
    </lineage>
</organism>
<reference evidence="1 2" key="1">
    <citation type="submission" date="2018-08" db="EMBL/GenBank/DDBJ databases">
        <title>A genome reference for cultivated species of the human gut microbiota.</title>
        <authorList>
            <person name="Zou Y."/>
            <person name="Xue W."/>
            <person name="Luo G."/>
        </authorList>
    </citation>
    <scope>NUCLEOTIDE SEQUENCE [LARGE SCALE GENOMIC DNA]</scope>
    <source>
        <strain evidence="1 2">OF03-11</strain>
    </source>
</reference>
<protein>
    <submittedName>
        <fullName evidence="1">Uncharacterized protein</fullName>
    </submittedName>
</protein>
<gene>
    <name evidence="1" type="ORF">DXA53_03090</name>
</gene>
<dbReference type="Proteomes" id="UP000284434">
    <property type="component" value="Unassembled WGS sequence"/>
</dbReference>
<proteinExistence type="predicted"/>
<dbReference type="GeneID" id="61275816"/>
<comment type="caution">
    <text evidence="1">The sequence shown here is derived from an EMBL/GenBank/DDBJ whole genome shotgun (WGS) entry which is preliminary data.</text>
</comment>